<keyword evidence="1" id="KW-0805">Transcription regulation</keyword>
<comment type="caution">
    <text evidence="5">The sequence shown here is derived from an EMBL/GenBank/DDBJ whole genome shotgun (WGS) entry which is preliminary data.</text>
</comment>
<dbReference type="PROSITE" id="PS01124">
    <property type="entry name" value="HTH_ARAC_FAMILY_2"/>
    <property type="match status" value="1"/>
</dbReference>
<dbReference type="Proteomes" id="UP001500101">
    <property type="component" value="Unassembled WGS sequence"/>
</dbReference>
<name>A0ABP7Y6D2_9SPHI</name>
<proteinExistence type="predicted"/>
<dbReference type="SUPFAM" id="SSF46689">
    <property type="entry name" value="Homeodomain-like"/>
    <property type="match status" value="1"/>
</dbReference>
<organism evidence="5 6">
    <name type="scientific">Sphingobacterium kyonggiense</name>
    <dbReference type="NCBI Taxonomy" id="714075"/>
    <lineage>
        <taxon>Bacteria</taxon>
        <taxon>Pseudomonadati</taxon>
        <taxon>Bacteroidota</taxon>
        <taxon>Sphingobacteriia</taxon>
        <taxon>Sphingobacteriales</taxon>
        <taxon>Sphingobacteriaceae</taxon>
        <taxon>Sphingobacterium</taxon>
    </lineage>
</organism>
<evidence type="ECO:0000256" key="1">
    <source>
        <dbReference type="ARBA" id="ARBA00023015"/>
    </source>
</evidence>
<reference evidence="6" key="1">
    <citation type="journal article" date="2019" name="Int. J. Syst. Evol. Microbiol.">
        <title>The Global Catalogue of Microorganisms (GCM) 10K type strain sequencing project: providing services to taxonomists for standard genome sequencing and annotation.</title>
        <authorList>
            <consortium name="The Broad Institute Genomics Platform"/>
            <consortium name="The Broad Institute Genome Sequencing Center for Infectious Disease"/>
            <person name="Wu L."/>
            <person name="Ma J."/>
        </authorList>
    </citation>
    <scope>NUCLEOTIDE SEQUENCE [LARGE SCALE GENOMIC DNA]</scope>
    <source>
        <strain evidence="6">JCM 16704</strain>
    </source>
</reference>
<keyword evidence="3" id="KW-0804">Transcription</keyword>
<keyword evidence="6" id="KW-1185">Reference proteome</keyword>
<accession>A0ABP7Y6D2</accession>
<evidence type="ECO:0000313" key="6">
    <source>
        <dbReference type="Proteomes" id="UP001500101"/>
    </source>
</evidence>
<dbReference type="InterPro" id="IPR009057">
    <property type="entry name" value="Homeodomain-like_sf"/>
</dbReference>
<dbReference type="InterPro" id="IPR018060">
    <property type="entry name" value="HTH_AraC"/>
</dbReference>
<dbReference type="SMART" id="SM00342">
    <property type="entry name" value="HTH_ARAC"/>
    <property type="match status" value="1"/>
</dbReference>
<evidence type="ECO:0000313" key="5">
    <source>
        <dbReference type="EMBL" id="GAA4131244.1"/>
    </source>
</evidence>
<dbReference type="Pfam" id="PF12833">
    <property type="entry name" value="HTH_18"/>
    <property type="match status" value="1"/>
</dbReference>
<dbReference type="EMBL" id="BAAAZI010000001">
    <property type="protein sequence ID" value="GAA4131244.1"/>
    <property type="molecule type" value="Genomic_DNA"/>
</dbReference>
<dbReference type="InterPro" id="IPR020449">
    <property type="entry name" value="Tscrpt_reg_AraC-type_HTH"/>
</dbReference>
<dbReference type="Gene3D" id="1.10.10.60">
    <property type="entry name" value="Homeodomain-like"/>
    <property type="match status" value="1"/>
</dbReference>
<dbReference type="PANTHER" id="PTHR43280">
    <property type="entry name" value="ARAC-FAMILY TRANSCRIPTIONAL REGULATOR"/>
    <property type="match status" value="1"/>
</dbReference>
<keyword evidence="2" id="KW-0238">DNA-binding</keyword>
<dbReference type="PANTHER" id="PTHR43280:SF32">
    <property type="entry name" value="TRANSCRIPTIONAL REGULATORY PROTEIN"/>
    <property type="match status" value="1"/>
</dbReference>
<protein>
    <submittedName>
        <fullName evidence="5">Helix-turn-helix domain-containing protein</fullName>
    </submittedName>
</protein>
<evidence type="ECO:0000256" key="3">
    <source>
        <dbReference type="ARBA" id="ARBA00023163"/>
    </source>
</evidence>
<sequence>MEKEIQVKNKLERSLSLKVAAFDQSKSNTKPHKHNGYLELVLLTKTSGKHVIDGRVFKIETPCLLVIRQDNVHHWDLEKPILGYVLLLKRHFVDASYDPELNMLLDQLVKLDMLPILNVKVVETIFQLLMNETNKTCQEGLFKALIAKLLEANSTSPRRAELPDNLYKRFTKLLREDVHPVNHVAHYAEKLHTSPQNLNAACKREASKTASDVLADYLIQEAKRLLIYTGKSISEVAFDLGFSDKSNFSKYFKRYTLQSPKDFRHENLKIPFHQTHS</sequence>
<feature type="domain" description="HTH araC/xylS-type" evidence="4">
    <location>
        <begin position="168"/>
        <end position="266"/>
    </location>
</feature>
<evidence type="ECO:0000259" key="4">
    <source>
        <dbReference type="PROSITE" id="PS01124"/>
    </source>
</evidence>
<gene>
    <name evidence="5" type="ORF">GCM10022216_01140</name>
</gene>
<dbReference type="PRINTS" id="PR00032">
    <property type="entry name" value="HTHARAC"/>
</dbReference>
<evidence type="ECO:0000256" key="2">
    <source>
        <dbReference type="ARBA" id="ARBA00023125"/>
    </source>
</evidence>
<dbReference type="RefSeq" id="WP_344672737.1">
    <property type="nucleotide sequence ID" value="NZ_BAAAZI010000001.1"/>
</dbReference>